<gene>
    <name evidence="2" type="ORF">DL240_04395</name>
</gene>
<feature type="transmembrane region" description="Helical" evidence="1">
    <location>
        <begin position="162"/>
        <end position="180"/>
    </location>
</feature>
<accession>A0A328C9Z2</accession>
<protein>
    <submittedName>
        <fullName evidence="2">Uncharacterized protein</fullName>
    </submittedName>
</protein>
<keyword evidence="1" id="KW-1133">Transmembrane helix</keyword>
<keyword evidence="1" id="KW-0472">Membrane</keyword>
<evidence type="ECO:0000313" key="2">
    <source>
        <dbReference type="EMBL" id="RAL25457.1"/>
    </source>
</evidence>
<reference evidence="2 3" key="1">
    <citation type="submission" date="2018-05" db="EMBL/GenBank/DDBJ databases">
        <title>Lujinxingia marina gen. nov. sp. nov., a new facultative anaerobic member of the class Deltaproteobacteria, and proposal of Lujinxingaceae fam. nov.</title>
        <authorList>
            <person name="Li C.-M."/>
        </authorList>
    </citation>
    <scope>NUCLEOTIDE SEQUENCE [LARGE SCALE GENOMIC DNA]</scope>
    <source>
        <strain evidence="2 3">B210</strain>
    </source>
</reference>
<evidence type="ECO:0000313" key="3">
    <source>
        <dbReference type="Proteomes" id="UP000249169"/>
    </source>
</evidence>
<dbReference type="EMBL" id="QHKO01000001">
    <property type="protein sequence ID" value="RAL25457.1"/>
    <property type="molecule type" value="Genomic_DNA"/>
</dbReference>
<name>A0A328C9Z2_9DELT</name>
<sequence length="192" mass="19862">MVMGARVDVARLLAEPRVRQSAQEWLSTRQLPVSFADQGQALADLGAVPAVVDAGAMGAEWIALLAGTLMCAWAAWGAMRPAPLSEEANAAGQELAHGLLGRAVALLALAWSWGLLVTWESTGAFGVFTRAEWAGLAAPLVVLGLHQAGADPGALGAPARRNAGWVALAFVSALLLWVWSHGAAPGVGVRPF</sequence>
<organism evidence="2 3">
    <name type="scientific">Lujinxingia litoralis</name>
    <dbReference type="NCBI Taxonomy" id="2211119"/>
    <lineage>
        <taxon>Bacteria</taxon>
        <taxon>Deltaproteobacteria</taxon>
        <taxon>Bradymonadales</taxon>
        <taxon>Lujinxingiaceae</taxon>
        <taxon>Lujinxingia</taxon>
    </lineage>
</organism>
<evidence type="ECO:0000256" key="1">
    <source>
        <dbReference type="SAM" id="Phobius"/>
    </source>
</evidence>
<proteinExistence type="predicted"/>
<dbReference type="AlphaFoldDB" id="A0A328C9Z2"/>
<keyword evidence="1" id="KW-0812">Transmembrane</keyword>
<keyword evidence="3" id="KW-1185">Reference proteome</keyword>
<feature type="transmembrane region" description="Helical" evidence="1">
    <location>
        <begin position="99"/>
        <end position="119"/>
    </location>
</feature>
<feature type="transmembrane region" description="Helical" evidence="1">
    <location>
        <begin position="61"/>
        <end position="79"/>
    </location>
</feature>
<dbReference type="Proteomes" id="UP000249169">
    <property type="component" value="Unassembled WGS sequence"/>
</dbReference>
<comment type="caution">
    <text evidence="2">The sequence shown here is derived from an EMBL/GenBank/DDBJ whole genome shotgun (WGS) entry which is preliminary data.</text>
</comment>